<dbReference type="Gene3D" id="3.40.50.11440">
    <property type="match status" value="1"/>
</dbReference>
<protein>
    <submittedName>
        <fullName evidence="2">DUF2088 domain-containing protein</fullName>
    </submittedName>
</protein>
<dbReference type="InterPro" id="IPR048068">
    <property type="entry name" value="LarA-like"/>
</dbReference>
<dbReference type="Pfam" id="PF09861">
    <property type="entry name" value="Lar_N"/>
    <property type="match status" value="1"/>
</dbReference>
<dbReference type="EMBL" id="JAAYQL010000018">
    <property type="protein sequence ID" value="NLK31832.1"/>
    <property type="molecule type" value="Genomic_DNA"/>
</dbReference>
<dbReference type="AlphaFoldDB" id="A0A7K4AT34"/>
<feature type="non-terminal residue" evidence="2">
    <location>
        <position position="110"/>
    </location>
</feature>
<dbReference type="Proteomes" id="UP000585579">
    <property type="component" value="Unassembled WGS sequence"/>
</dbReference>
<gene>
    <name evidence="2" type="ORF">GX302_03035</name>
</gene>
<comment type="caution">
    <text evidence="2">The sequence shown here is derived from an EMBL/GenBank/DDBJ whole genome shotgun (WGS) entry which is preliminary data.</text>
</comment>
<sequence>MTENIKTISLAFGYGISELSIPEKNMSSIILPSESEIKEDPFSLVKKALENPIKSERLSEIVNPDSKVAIIVSDVTRPTPTEKILPPLLEELYLGGAKDENITIIFALGL</sequence>
<reference evidence="2 3" key="1">
    <citation type="journal article" date="2020" name="Biotechnol. Biofuels">
        <title>New insights from the biogas microbiome by comprehensive genome-resolved metagenomics of nearly 1600 species originating from multiple anaerobic digesters.</title>
        <authorList>
            <person name="Campanaro S."/>
            <person name="Treu L."/>
            <person name="Rodriguez-R L.M."/>
            <person name="Kovalovszki A."/>
            <person name="Ziels R.M."/>
            <person name="Maus I."/>
            <person name="Zhu X."/>
            <person name="Kougias P.G."/>
            <person name="Basile A."/>
            <person name="Luo G."/>
            <person name="Schluter A."/>
            <person name="Konstantinidis K.T."/>
            <person name="Angelidaki I."/>
        </authorList>
    </citation>
    <scope>NUCLEOTIDE SEQUENCE [LARGE SCALE GENOMIC DNA]</scope>
    <source>
        <strain evidence="2">AS22ysBPME_46</strain>
    </source>
</reference>
<organism evidence="2 3">
    <name type="scientific">Methanosarcina flavescens</name>
    <dbReference type="NCBI Taxonomy" id="1715806"/>
    <lineage>
        <taxon>Archaea</taxon>
        <taxon>Methanobacteriati</taxon>
        <taxon>Methanobacteriota</taxon>
        <taxon>Stenosarchaea group</taxon>
        <taxon>Methanomicrobia</taxon>
        <taxon>Methanosarcinales</taxon>
        <taxon>Methanosarcinaceae</taxon>
        <taxon>Methanosarcina</taxon>
    </lineage>
</organism>
<evidence type="ECO:0000313" key="2">
    <source>
        <dbReference type="EMBL" id="NLK31832.1"/>
    </source>
</evidence>
<accession>A0A7K4AT34</accession>
<evidence type="ECO:0000259" key="1">
    <source>
        <dbReference type="Pfam" id="PF09861"/>
    </source>
</evidence>
<dbReference type="GO" id="GO:0050043">
    <property type="term" value="F:lactate racemase activity"/>
    <property type="evidence" value="ECO:0007669"/>
    <property type="project" value="InterPro"/>
</dbReference>
<evidence type="ECO:0000313" key="3">
    <source>
        <dbReference type="Proteomes" id="UP000585579"/>
    </source>
</evidence>
<name>A0A7K4AT34_9EURY</name>
<feature type="domain" description="LarA-like N-terminal" evidence="1">
    <location>
        <begin position="12"/>
        <end position="110"/>
    </location>
</feature>
<dbReference type="PANTHER" id="PTHR33171:SF17">
    <property type="entry name" value="LARA-LIKE N-TERMINAL DOMAIN-CONTAINING PROTEIN"/>
    <property type="match status" value="1"/>
</dbReference>
<proteinExistence type="predicted"/>
<dbReference type="InterPro" id="IPR018657">
    <property type="entry name" value="LarA-like_N"/>
</dbReference>
<dbReference type="PANTHER" id="PTHR33171">
    <property type="entry name" value="LAR_N DOMAIN-CONTAINING PROTEIN"/>
    <property type="match status" value="1"/>
</dbReference>